<evidence type="ECO:0000313" key="2">
    <source>
        <dbReference type="EMBL" id="KAJ7386311.1"/>
    </source>
</evidence>
<dbReference type="EMBL" id="MU825877">
    <property type="protein sequence ID" value="KAJ7386311.1"/>
    <property type="molecule type" value="Genomic_DNA"/>
</dbReference>
<protein>
    <submittedName>
        <fullName evidence="2">Uncharacterized protein</fullName>
    </submittedName>
</protein>
<reference evidence="2" key="1">
    <citation type="submission" date="2023-01" db="EMBL/GenBank/DDBJ databases">
        <title>Genome assembly of the deep-sea coral Lophelia pertusa.</title>
        <authorList>
            <person name="Herrera S."/>
            <person name="Cordes E."/>
        </authorList>
    </citation>
    <scope>NUCLEOTIDE SEQUENCE</scope>
    <source>
        <strain evidence="2">USNM1676648</strain>
        <tissue evidence="2">Polyp</tissue>
    </source>
</reference>
<feature type="region of interest" description="Disordered" evidence="1">
    <location>
        <begin position="70"/>
        <end position="97"/>
    </location>
</feature>
<gene>
    <name evidence="2" type="ORF">OS493_010718</name>
</gene>
<name>A0A9W9ZR15_9CNID</name>
<evidence type="ECO:0000313" key="3">
    <source>
        <dbReference type="Proteomes" id="UP001163046"/>
    </source>
</evidence>
<keyword evidence="3" id="KW-1185">Reference proteome</keyword>
<dbReference type="Proteomes" id="UP001163046">
    <property type="component" value="Unassembled WGS sequence"/>
</dbReference>
<feature type="region of interest" description="Disordered" evidence="1">
    <location>
        <begin position="1"/>
        <end position="52"/>
    </location>
</feature>
<organism evidence="2 3">
    <name type="scientific">Desmophyllum pertusum</name>
    <dbReference type="NCBI Taxonomy" id="174260"/>
    <lineage>
        <taxon>Eukaryota</taxon>
        <taxon>Metazoa</taxon>
        <taxon>Cnidaria</taxon>
        <taxon>Anthozoa</taxon>
        <taxon>Hexacorallia</taxon>
        <taxon>Scleractinia</taxon>
        <taxon>Caryophylliina</taxon>
        <taxon>Caryophylliidae</taxon>
        <taxon>Desmophyllum</taxon>
    </lineage>
</organism>
<proteinExistence type="predicted"/>
<feature type="compositionally biased region" description="Low complexity" evidence="1">
    <location>
        <begin position="70"/>
        <end position="83"/>
    </location>
</feature>
<comment type="caution">
    <text evidence="2">The sequence shown here is derived from an EMBL/GenBank/DDBJ whole genome shotgun (WGS) entry which is preliminary data.</text>
</comment>
<dbReference type="AlphaFoldDB" id="A0A9W9ZR15"/>
<accession>A0A9W9ZR15</accession>
<sequence length="97" mass="10272">MADPVLPPLPDREPADNPVVEEAAPPDDRPAPPADAAPVEEHETNTAPSHSHVYNFSHCSVTLNIAGDNSAQASTSLSASQTAKRGYKRIIQDSESD</sequence>
<evidence type="ECO:0000256" key="1">
    <source>
        <dbReference type="SAM" id="MobiDB-lite"/>
    </source>
</evidence>